<dbReference type="AlphaFoldDB" id="A0AA90NEY3"/>
<dbReference type="EMBL" id="JAUTIX010000001">
    <property type="protein sequence ID" value="MDP0397094.1"/>
    <property type="molecule type" value="Genomic_DNA"/>
</dbReference>
<comment type="caution">
    <text evidence="2">The sequence shown here is derived from an EMBL/GenBank/DDBJ whole genome shotgun (WGS) entry which is preliminary data.</text>
</comment>
<feature type="region of interest" description="Disordered" evidence="1">
    <location>
        <begin position="82"/>
        <end position="159"/>
    </location>
</feature>
<feature type="region of interest" description="Disordered" evidence="1">
    <location>
        <begin position="48"/>
        <end position="67"/>
    </location>
</feature>
<reference evidence="2" key="1">
    <citation type="submission" date="2023-08" db="EMBL/GenBank/DDBJ databases">
        <title>The draft genome of Tsukamurella strandjordii strain 050030.</title>
        <authorList>
            <person name="Zhao F."/>
            <person name="Feng Y."/>
            <person name="Zong Z."/>
        </authorList>
    </citation>
    <scope>NUCLEOTIDE SEQUENCE</scope>
    <source>
        <strain evidence="2">050030</strain>
    </source>
</reference>
<evidence type="ECO:0000313" key="3">
    <source>
        <dbReference type="Proteomes" id="UP001178281"/>
    </source>
</evidence>
<protein>
    <submittedName>
        <fullName evidence="2">Uncharacterized protein</fullName>
    </submittedName>
</protein>
<name>A0AA90NEY3_9ACTN</name>
<feature type="compositionally biased region" description="Low complexity" evidence="1">
    <location>
        <begin position="140"/>
        <end position="152"/>
    </location>
</feature>
<dbReference type="Proteomes" id="UP001178281">
    <property type="component" value="Unassembled WGS sequence"/>
</dbReference>
<sequence length="159" mass="15841">MSTFEQGKVLVKKIGELINGAKQARGAAGRASDEKTQIVDDVSNVKSAGKEVTEGVSNLKSAGSKLDGDVKSTAANVQADIAAVKGVKTKPAAKTDAKPAAKPDAAKTDAAKAAPKADAPKTEAPKAAAPKAEAPKTEAPKPAAKPAAAAPKADPKPKA</sequence>
<feature type="compositionally biased region" description="Basic and acidic residues" evidence="1">
    <location>
        <begin position="93"/>
        <end position="110"/>
    </location>
</feature>
<accession>A0AA90NEY3</accession>
<keyword evidence="3" id="KW-1185">Reference proteome</keyword>
<gene>
    <name evidence="2" type="ORF">Q7X28_04065</name>
</gene>
<dbReference type="RefSeq" id="WP_305110360.1">
    <property type="nucleotide sequence ID" value="NZ_BAAAII010000011.1"/>
</dbReference>
<evidence type="ECO:0000313" key="2">
    <source>
        <dbReference type="EMBL" id="MDP0397094.1"/>
    </source>
</evidence>
<evidence type="ECO:0000256" key="1">
    <source>
        <dbReference type="SAM" id="MobiDB-lite"/>
    </source>
</evidence>
<organism evidence="2 3">
    <name type="scientific">Tsukamurella strandjordii</name>
    <dbReference type="NCBI Taxonomy" id="147577"/>
    <lineage>
        <taxon>Bacteria</taxon>
        <taxon>Bacillati</taxon>
        <taxon>Actinomycetota</taxon>
        <taxon>Actinomycetes</taxon>
        <taxon>Mycobacteriales</taxon>
        <taxon>Tsukamurellaceae</taxon>
        <taxon>Tsukamurella</taxon>
    </lineage>
</organism>
<proteinExistence type="predicted"/>